<evidence type="ECO:0000313" key="2">
    <source>
        <dbReference type="Proteomes" id="UP000276133"/>
    </source>
</evidence>
<evidence type="ECO:0000313" key="1">
    <source>
        <dbReference type="EMBL" id="RNA40593.1"/>
    </source>
</evidence>
<dbReference type="Proteomes" id="UP000276133">
    <property type="component" value="Unassembled WGS sequence"/>
</dbReference>
<sequence>MLKLQQNSDIWQIYCIRQPKILNLTIDFIQKFNYLNEIKSFWQLDFKILNRRVLTKNKIKESVCQLFLKPNKKIKQMGKFGNINGILSKD</sequence>
<dbReference type="AlphaFoldDB" id="A0A3M7SXQ6"/>
<comment type="caution">
    <text evidence="1">The sequence shown here is derived from an EMBL/GenBank/DDBJ whole genome shotgun (WGS) entry which is preliminary data.</text>
</comment>
<gene>
    <name evidence="1" type="ORF">BpHYR1_021544</name>
</gene>
<reference evidence="1 2" key="1">
    <citation type="journal article" date="2018" name="Sci. Rep.">
        <title>Genomic signatures of local adaptation to the degree of environmental predictability in rotifers.</title>
        <authorList>
            <person name="Franch-Gras L."/>
            <person name="Hahn C."/>
            <person name="Garcia-Roger E.M."/>
            <person name="Carmona M.J."/>
            <person name="Serra M."/>
            <person name="Gomez A."/>
        </authorList>
    </citation>
    <scope>NUCLEOTIDE SEQUENCE [LARGE SCALE GENOMIC DNA]</scope>
    <source>
        <strain evidence="1">HYR1</strain>
    </source>
</reference>
<name>A0A3M7SXQ6_BRAPC</name>
<dbReference type="EMBL" id="REGN01000625">
    <property type="protein sequence ID" value="RNA40593.1"/>
    <property type="molecule type" value="Genomic_DNA"/>
</dbReference>
<organism evidence="1 2">
    <name type="scientific">Brachionus plicatilis</name>
    <name type="common">Marine rotifer</name>
    <name type="synonym">Brachionus muelleri</name>
    <dbReference type="NCBI Taxonomy" id="10195"/>
    <lineage>
        <taxon>Eukaryota</taxon>
        <taxon>Metazoa</taxon>
        <taxon>Spiralia</taxon>
        <taxon>Gnathifera</taxon>
        <taxon>Rotifera</taxon>
        <taxon>Eurotatoria</taxon>
        <taxon>Monogononta</taxon>
        <taxon>Pseudotrocha</taxon>
        <taxon>Ploima</taxon>
        <taxon>Brachionidae</taxon>
        <taxon>Brachionus</taxon>
    </lineage>
</organism>
<protein>
    <submittedName>
        <fullName evidence="1">Uncharacterized protein</fullName>
    </submittedName>
</protein>
<keyword evidence="2" id="KW-1185">Reference proteome</keyword>
<accession>A0A3M7SXQ6</accession>
<proteinExistence type="predicted"/>